<keyword evidence="3" id="KW-1185">Reference proteome</keyword>
<evidence type="ECO:0000313" key="2">
    <source>
        <dbReference type="EMBL" id="KAJ3578310.1"/>
    </source>
</evidence>
<protein>
    <submittedName>
        <fullName evidence="2">Uncharacterized protein</fullName>
    </submittedName>
</protein>
<sequence length="485" mass="54440">MAPETILSVLSRKNPTPRPWSIGPGPNTIGKDWQNFDNWRSWNEFNYKKLRAIFKEIVEAPWKNAPRDIELSDFDLTYGDEDGFEHQILSRETIGVVNSALRHAQMVCNCPAQLHLGRRGRCHYGEDNRLNPDWTLVDSTAFLDNGKFASIMPGDTKLSARWDPSQDLNDQWRRPVRQILTYSNDIQCRYGFLITDNELVVFQFARESVGPGIATTRGTRTATTTQTHQRVLSDSTQLSESVQAMSISESSGAQSYVESGKGFEYQDPKYQIIPWVNEGKEVLTVRLGLFYLCMMAGYGASDIRTGYCKLDTWCRLDDGSYQHNTSGFTKRKLGSKDVLEDPETEGADSQTESVHYNEGEAHWTGLDGVTAVTHETVQDTGDAASNDDEEEGLAGGMKGKMKGKTKRIETVAGGGSEQSLPKLESTKPIVEVTFFTHKGHPSFKSRSGEVFRVRKNDWAAVEYQGHSVMLYKGRKTNYIADELPI</sequence>
<evidence type="ECO:0000313" key="3">
    <source>
        <dbReference type="Proteomes" id="UP001148614"/>
    </source>
</evidence>
<evidence type="ECO:0000256" key="1">
    <source>
        <dbReference type="SAM" id="MobiDB-lite"/>
    </source>
</evidence>
<gene>
    <name evidence="2" type="ORF">NPX13_g2256</name>
</gene>
<feature type="region of interest" description="Disordered" evidence="1">
    <location>
        <begin position="333"/>
        <end position="355"/>
    </location>
</feature>
<accession>A0A9W8NJY6</accession>
<name>A0A9W8NJY6_9PEZI</name>
<comment type="caution">
    <text evidence="2">The sequence shown here is derived from an EMBL/GenBank/DDBJ whole genome shotgun (WGS) entry which is preliminary data.</text>
</comment>
<dbReference type="Proteomes" id="UP001148614">
    <property type="component" value="Unassembled WGS sequence"/>
</dbReference>
<dbReference type="EMBL" id="JANPWZ010000232">
    <property type="protein sequence ID" value="KAJ3578310.1"/>
    <property type="molecule type" value="Genomic_DNA"/>
</dbReference>
<reference evidence="2" key="1">
    <citation type="submission" date="2022-07" db="EMBL/GenBank/DDBJ databases">
        <title>Genome Sequence of Xylaria arbuscula.</title>
        <authorList>
            <person name="Buettner E."/>
        </authorList>
    </citation>
    <scope>NUCLEOTIDE SEQUENCE</scope>
    <source>
        <strain evidence="2">VT107</strain>
    </source>
</reference>
<organism evidence="2 3">
    <name type="scientific">Xylaria arbuscula</name>
    <dbReference type="NCBI Taxonomy" id="114810"/>
    <lineage>
        <taxon>Eukaryota</taxon>
        <taxon>Fungi</taxon>
        <taxon>Dikarya</taxon>
        <taxon>Ascomycota</taxon>
        <taxon>Pezizomycotina</taxon>
        <taxon>Sordariomycetes</taxon>
        <taxon>Xylariomycetidae</taxon>
        <taxon>Xylariales</taxon>
        <taxon>Xylariaceae</taxon>
        <taxon>Xylaria</taxon>
    </lineage>
</organism>
<proteinExistence type="predicted"/>
<feature type="region of interest" description="Disordered" evidence="1">
    <location>
        <begin position="378"/>
        <end position="404"/>
    </location>
</feature>
<dbReference type="AlphaFoldDB" id="A0A9W8NJY6"/>